<feature type="domain" description="D-isomer specific 2-hydroxyacid dehydrogenase NAD-binding" evidence="6">
    <location>
        <begin position="119"/>
        <end position="295"/>
    </location>
</feature>
<evidence type="ECO:0000256" key="1">
    <source>
        <dbReference type="ARBA" id="ARBA00005854"/>
    </source>
</evidence>
<dbReference type="AlphaFoldDB" id="A0A089QAP2"/>
<organism evidence="7 8">
    <name type="scientific">Methylobacterium oryzae CBMB20</name>
    <dbReference type="NCBI Taxonomy" id="693986"/>
    <lineage>
        <taxon>Bacteria</taxon>
        <taxon>Pseudomonadati</taxon>
        <taxon>Pseudomonadota</taxon>
        <taxon>Alphaproteobacteria</taxon>
        <taxon>Hyphomicrobiales</taxon>
        <taxon>Methylobacteriaceae</taxon>
        <taxon>Methylobacterium</taxon>
    </lineage>
</organism>
<dbReference type="PANTHER" id="PTHR42789:SF1">
    <property type="entry name" value="D-ISOMER SPECIFIC 2-HYDROXYACID DEHYDROGENASE FAMILY PROTEIN (AFU_ORTHOLOGUE AFUA_6G10090)"/>
    <property type="match status" value="1"/>
</dbReference>
<dbReference type="InterPro" id="IPR050857">
    <property type="entry name" value="D-2-hydroxyacid_DH"/>
</dbReference>
<dbReference type="EMBL" id="CP003811">
    <property type="protein sequence ID" value="AIQ91669.1"/>
    <property type="molecule type" value="Genomic_DNA"/>
</dbReference>
<sequence length="345" mass="36564">MAALKRVCRFNVWIDPAFDERLRAEPDIDLQVGDLHGPEDSLRALLAQAHVFHVSPARNELPLRWHVSDALLAECPNLLAVSSGGAGFDTVDAAACTRAGVAVVNQVGGNARSVAELAIGLMLAVSRKICVSDRLLRTARGFTRESLMGHEIGGATLGLIGIGHTGRAVAKLARGFDMRVLAHDPLLPDAEIRSRGAEPVDRARLLAESDIVSLHCPLDDTTRGSFDARAFAAMKPGALFITTARGGIHDEAALAAALTAGHLAGAGLDVWTPEPPPLDSVLLQLDTVVATYHTAGVTHEARRTVAAWGAEQIIGLLRGETPPRLVNPEVWPAVLERRARLLGGA</sequence>
<dbReference type="SUPFAM" id="SSF52283">
    <property type="entry name" value="Formate/glycerate dehydrogenase catalytic domain-like"/>
    <property type="match status" value="1"/>
</dbReference>
<feature type="domain" description="D-isomer specific 2-hydroxyacid dehydrogenase catalytic" evidence="5">
    <location>
        <begin position="29"/>
        <end position="327"/>
    </location>
</feature>
<evidence type="ECO:0000256" key="3">
    <source>
        <dbReference type="ARBA" id="ARBA00023027"/>
    </source>
</evidence>
<dbReference type="eggNOG" id="COG1052">
    <property type="taxonomic scope" value="Bacteria"/>
</dbReference>
<evidence type="ECO:0000313" key="8">
    <source>
        <dbReference type="Proteomes" id="UP000029492"/>
    </source>
</evidence>
<gene>
    <name evidence="7" type="ORF">MOC_3914</name>
</gene>
<protein>
    <submittedName>
        <fullName evidence="7">D-isomer specific 2-hydroxyacid dehydrogenase NAD-binding protein</fullName>
    </submittedName>
</protein>
<evidence type="ECO:0000256" key="4">
    <source>
        <dbReference type="RuleBase" id="RU003719"/>
    </source>
</evidence>
<name>A0A089QAP2_9HYPH</name>
<dbReference type="SUPFAM" id="SSF51735">
    <property type="entry name" value="NAD(P)-binding Rossmann-fold domains"/>
    <property type="match status" value="1"/>
</dbReference>
<comment type="similarity">
    <text evidence="1 4">Belongs to the D-isomer specific 2-hydroxyacid dehydrogenase family.</text>
</comment>
<keyword evidence="3" id="KW-0520">NAD</keyword>
<dbReference type="PANTHER" id="PTHR42789">
    <property type="entry name" value="D-ISOMER SPECIFIC 2-HYDROXYACID DEHYDROGENASE FAMILY PROTEIN (AFU_ORTHOLOGUE AFUA_6G10090)"/>
    <property type="match status" value="1"/>
</dbReference>
<dbReference type="FunFam" id="3.40.50.720:FF:000203">
    <property type="entry name" value="D-3-phosphoglycerate dehydrogenase (SerA)"/>
    <property type="match status" value="1"/>
</dbReference>
<dbReference type="HOGENOM" id="CLU_019796_1_3_5"/>
<evidence type="ECO:0000259" key="6">
    <source>
        <dbReference type="Pfam" id="PF02826"/>
    </source>
</evidence>
<keyword evidence="8" id="KW-1185">Reference proteome</keyword>
<accession>A0A089QAP2</accession>
<dbReference type="Pfam" id="PF02826">
    <property type="entry name" value="2-Hacid_dh_C"/>
    <property type="match status" value="1"/>
</dbReference>
<dbReference type="GO" id="GO:0016616">
    <property type="term" value="F:oxidoreductase activity, acting on the CH-OH group of donors, NAD or NADP as acceptor"/>
    <property type="evidence" value="ECO:0007669"/>
    <property type="project" value="InterPro"/>
</dbReference>
<dbReference type="GO" id="GO:0051287">
    <property type="term" value="F:NAD binding"/>
    <property type="evidence" value="ECO:0007669"/>
    <property type="project" value="InterPro"/>
</dbReference>
<evidence type="ECO:0000259" key="5">
    <source>
        <dbReference type="Pfam" id="PF00389"/>
    </source>
</evidence>
<evidence type="ECO:0000313" key="7">
    <source>
        <dbReference type="EMBL" id="AIQ91669.1"/>
    </source>
</evidence>
<dbReference type="InterPro" id="IPR006140">
    <property type="entry name" value="D-isomer_DH_NAD-bd"/>
</dbReference>
<dbReference type="KEGG" id="mor:MOC_3914"/>
<dbReference type="InterPro" id="IPR036291">
    <property type="entry name" value="NAD(P)-bd_dom_sf"/>
</dbReference>
<reference evidence="7 8" key="1">
    <citation type="journal article" date="2014" name="PLoS ONE">
        <title>Genome Information of Methylobacterium oryzae, a Plant-Probiotic Methylotroph in the Phyllosphere.</title>
        <authorList>
            <person name="Kwak M.J."/>
            <person name="Jeong H."/>
            <person name="Madhaiyan M."/>
            <person name="Lee Y."/>
            <person name="Sa T.M."/>
            <person name="Oh T.K."/>
            <person name="Kim J.F."/>
        </authorList>
    </citation>
    <scope>NUCLEOTIDE SEQUENCE [LARGE SCALE GENOMIC DNA]</scope>
    <source>
        <strain evidence="7 8">CBMB20</strain>
    </source>
</reference>
<dbReference type="InterPro" id="IPR006139">
    <property type="entry name" value="D-isomer_2_OHA_DH_cat_dom"/>
</dbReference>
<keyword evidence="2 4" id="KW-0560">Oxidoreductase</keyword>
<dbReference type="Proteomes" id="UP000029492">
    <property type="component" value="Chromosome"/>
</dbReference>
<proteinExistence type="inferred from homology"/>
<dbReference type="STRING" id="693986.MOC_3914"/>
<dbReference type="CDD" id="cd12173">
    <property type="entry name" value="PGDH_4"/>
    <property type="match status" value="1"/>
</dbReference>
<dbReference type="Pfam" id="PF00389">
    <property type="entry name" value="2-Hacid_dh"/>
    <property type="match status" value="1"/>
</dbReference>
<evidence type="ECO:0000256" key="2">
    <source>
        <dbReference type="ARBA" id="ARBA00023002"/>
    </source>
</evidence>
<dbReference type="RefSeq" id="WP_043758767.1">
    <property type="nucleotide sequence ID" value="NZ_CP003811.1"/>
</dbReference>
<dbReference type="Gene3D" id="3.40.50.720">
    <property type="entry name" value="NAD(P)-binding Rossmann-like Domain"/>
    <property type="match status" value="2"/>
</dbReference>